<evidence type="ECO:0000256" key="3">
    <source>
        <dbReference type="ARBA" id="ARBA00022806"/>
    </source>
</evidence>
<keyword evidence="11" id="KW-1185">Reference proteome</keyword>
<evidence type="ECO:0000259" key="8">
    <source>
        <dbReference type="PROSITE" id="PS51192"/>
    </source>
</evidence>
<dbReference type="InterPro" id="IPR014001">
    <property type="entry name" value="Helicase_ATP-bd"/>
</dbReference>
<evidence type="ECO:0000256" key="1">
    <source>
        <dbReference type="ARBA" id="ARBA00022741"/>
    </source>
</evidence>
<reference evidence="10 11" key="1">
    <citation type="submission" date="2015-12" db="EMBL/GenBank/DDBJ databases">
        <title>Dictyostelia acquired genes for synthesis and detection of signals that induce cell-type specialization by lateral gene transfer from prokaryotes.</title>
        <authorList>
            <person name="Gloeckner G."/>
            <person name="Schaap P."/>
        </authorList>
    </citation>
    <scope>NUCLEOTIDE SEQUENCE [LARGE SCALE GENOMIC DNA]</scope>
    <source>
        <strain evidence="10 11">TK</strain>
    </source>
</reference>
<dbReference type="InterPro" id="IPR027417">
    <property type="entry name" value="P-loop_NTPase"/>
</dbReference>
<dbReference type="CDD" id="cd18787">
    <property type="entry name" value="SF2_C_DEAD"/>
    <property type="match status" value="1"/>
</dbReference>
<dbReference type="SUPFAM" id="SSF52540">
    <property type="entry name" value="P-loop containing nucleoside triphosphate hydrolases"/>
    <property type="match status" value="1"/>
</dbReference>
<dbReference type="Pfam" id="PF00271">
    <property type="entry name" value="Helicase_C"/>
    <property type="match status" value="1"/>
</dbReference>
<dbReference type="OMA" id="HEVKAFD"/>
<comment type="function">
    <text evidence="7">RNA helicase.</text>
</comment>
<evidence type="ECO:0000256" key="5">
    <source>
        <dbReference type="ARBA" id="ARBA00022884"/>
    </source>
</evidence>
<dbReference type="EMBL" id="LODT01000011">
    <property type="protein sequence ID" value="KYR01278.1"/>
    <property type="molecule type" value="Genomic_DNA"/>
</dbReference>
<dbReference type="CDD" id="cd17956">
    <property type="entry name" value="DEADc_DDX51"/>
    <property type="match status" value="1"/>
</dbReference>
<comment type="catalytic activity">
    <reaction evidence="7">
        <text>ATP + H2O = ADP + phosphate + H(+)</text>
        <dbReference type="Rhea" id="RHEA:13065"/>
        <dbReference type="ChEBI" id="CHEBI:15377"/>
        <dbReference type="ChEBI" id="CHEBI:15378"/>
        <dbReference type="ChEBI" id="CHEBI:30616"/>
        <dbReference type="ChEBI" id="CHEBI:43474"/>
        <dbReference type="ChEBI" id="CHEBI:456216"/>
        <dbReference type="EC" id="3.6.4.13"/>
    </reaction>
</comment>
<protein>
    <recommendedName>
        <fullName evidence="7">ATP-dependent RNA helicase</fullName>
        <ecNumber evidence="7">3.6.4.13</ecNumber>
    </recommendedName>
</protein>
<dbReference type="GO" id="GO:0005524">
    <property type="term" value="F:ATP binding"/>
    <property type="evidence" value="ECO:0007669"/>
    <property type="project" value="UniProtKB-UniRule"/>
</dbReference>
<dbReference type="PROSITE" id="PS00039">
    <property type="entry name" value="DEAD_ATP_HELICASE"/>
    <property type="match status" value="1"/>
</dbReference>
<dbReference type="PROSITE" id="PS51192">
    <property type="entry name" value="HELICASE_ATP_BIND_1"/>
    <property type="match status" value="1"/>
</dbReference>
<dbReference type="InParanoid" id="A0A152A4W8"/>
<accession>A0A152A4W8</accession>
<dbReference type="PANTHER" id="PTHR24031">
    <property type="entry name" value="RNA HELICASE"/>
    <property type="match status" value="1"/>
</dbReference>
<dbReference type="AlphaFoldDB" id="A0A152A4W8"/>
<sequence length="525" mass="60251">MTTEEDSLKNYGIEPWLIKNLHDISISSLFTVQKEIIPFISKTEGHDICVCAPTGSGKTLSYAIPLVQKIVNRVIRRLKILVVVPTHDLVSQVEKTFKSIIKHTDLVVEYLGIRPFHIEQKLLVRQYQFGDHSKMESLVDILVSTPGRLVDHINETKGFTLEFLNYLVIDEADRLLRQSFQDWLEILMDSANSNNNMDIENNNNLGTNINNITVKEQGNIQIQEINVKLIDSTPGNHLSQSQCKLVKILLSATMTYNPTKISLLQLHAPLFFTTSKIKEIKYKMPETLKESYIISSTSEQRPLVLLNILKNTISTDDSTSKKKIICFTKSLETTHRLNLLLKFIQNVDGLKFVSEEYSSVQSQSERSALLSRFRNGEIDILICSDIMSRGMDIQDIDVVINYNAPPNITLYVHRVGRTARAGKDGSSYTIVEKQELKHYLFTMKKAERSHSIHKLKWKFEDYKPYEVQYKNALYQMRLIFNKRKTIDEPSNDTSTTIQSSMESDSRLYENLLEVSKKKAKANFNC</sequence>
<dbReference type="GO" id="GO:0003723">
    <property type="term" value="F:RNA binding"/>
    <property type="evidence" value="ECO:0007669"/>
    <property type="project" value="UniProtKB-UniRule"/>
</dbReference>
<dbReference type="Proteomes" id="UP000076078">
    <property type="component" value="Unassembled WGS sequence"/>
</dbReference>
<dbReference type="OrthoDB" id="3370at2759"/>
<dbReference type="SMART" id="SM00487">
    <property type="entry name" value="DEXDc"/>
    <property type="match status" value="1"/>
</dbReference>
<dbReference type="InterPro" id="IPR000629">
    <property type="entry name" value="RNA-helicase_DEAD-box_CS"/>
</dbReference>
<keyword evidence="3 6" id="KW-0347">Helicase</keyword>
<dbReference type="GO" id="GO:0003724">
    <property type="term" value="F:RNA helicase activity"/>
    <property type="evidence" value="ECO:0007669"/>
    <property type="project" value="UniProtKB-EC"/>
</dbReference>
<proteinExistence type="inferred from homology"/>
<name>A0A152A4W8_TIELA</name>
<evidence type="ECO:0000256" key="7">
    <source>
        <dbReference type="RuleBase" id="RU365068"/>
    </source>
</evidence>
<feature type="domain" description="Helicase C-terminal" evidence="9">
    <location>
        <begin position="307"/>
        <end position="463"/>
    </location>
</feature>
<dbReference type="EC" id="3.6.4.13" evidence="7"/>
<dbReference type="PROSITE" id="PS51194">
    <property type="entry name" value="HELICASE_CTER"/>
    <property type="match status" value="1"/>
</dbReference>
<keyword evidence="1 6" id="KW-0547">Nucleotide-binding</keyword>
<dbReference type="Pfam" id="PF00270">
    <property type="entry name" value="DEAD"/>
    <property type="match status" value="1"/>
</dbReference>
<evidence type="ECO:0000313" key="10">
    <source>
        <dbReference type="EMBL" id="KYR01278.1"/>
    </source>
</evidence>
<evidence type="ECO:0000313" key="11">
    <source>
        <dbReference type="Proteomes" id="UP000076078"/>
    </source>
</evidence>
<comment type="domain">
    <text evidence="7">The Q motif is unique to and characteristic of the DEAD box family of RNA helicases and controls ATP binding and hydrolysis.</text>
</comment>
<dbReference type="InterPro" id="IPR001650">
    <property type="entry name" value="Helicase_C-like"/>
</dbReference>
<dbReference type="GO" id="GO:0016787">
    <property type="term" value="F:hydrolase activity"/>
    <property type="evidence" value="ECO:0007669"/>
    <property type="project" value="UniProtKB-KW"/>
</dbReference>
<comment type="caution">
    <text evidence="10">The sequence shown here is derived from an EMBL/GenBank/DDBJ whole genome shotgun (WGS) entry which is preliminary data.</text>
</comment>
<dbReference type="STRING" id="361077.A0A152A4W8"/>
<keyword evidence="2 6" id="KW-0378">Hydrolase</keyword>
<dbReference type="InterPro" id="IPR011545">
    <property type="entry name" value="DEAD/DEAH_box_helicase_dom"/>
</dbReference>
<evidence type="ECO:0000256" key="2">
    <source>
        <dbReference type="ARBA" id="ARBA00022801"/>
    </source>
</evidence>
<comment type="similarity">
    <text evidence="6">Belongs to the DEAD box helicase family.</text>
</comment>
<gene>
    <name evidence="10" type="ORF">DLAC_02401</name>
</gene>
<dbReference type="Gene3D" id="3.40.50.300">
    <property type="entry name" value="P-loop containing nucleotide triphosphate hydrolases"/>
    <property type="match status" value="2"/>
</dbReference>
<evidence type="ECO:0000256" key="6">
    <source>
        <dbReference type="RuleBase" id="RU000492"/>
    </source>
</evidence>
<keyword evidence="5 7" id="KW-0694">RNA-binding</keyword>
<dbReference type="FunCoup" id="A0A152A4W8">
    <property type="interactions" value="1020"/>
</dbReference>
<evidence type="ECO:0000259" key="9">
    <source>
        <dbReference type="PROSITE" id="PS51194"/>
    </source>
</evidence>
<organism evidence="10 11">
    <name type="scientific">Tieghemostelium lacteum</name>
    <name type="common">Slime mold</name>
    <name type="synonym">Dictyostelium lacteum</name>
    <dbReference type="NCBI Taxonomy" id="361077"/>
    <lineage>
        <taxon>Eukaryota</taxon>
        <taxon>Amoebozoa</taxon>
        <taxon>Evosea</taxon>
        <taxon>Eumycetozoa</taxon>
        <taxon>Dictyostelia</taxon>
        <taxon>Dictyosteliales</taxon>
        <taxon>Raperosteliaceae</taxon>
        <taxon>Tieghemostelium</taxon>
    </lineage>
</organism>
<keyword evidence="4 6" id="KW-0067">ATP-binding</keyword>
<feature type="domain" description="Helicase ATP-binding" evidence="8">
    <location>
        <begin position="39"/>
        <end position="272"/>
    </location>
</feature>
<dbReference type="SMART" id="SM00490">
    <property type="entry name" value="HELICc"/>
    <property type="match status" value="1"/>
</dbReference>
<evidence type="ECO:0000256" key="4">
    <source>
        <dbReference type="ARBA" id="ARBA00022840"/>
    </source>
</evidence>